<evidence type="ECO:0000313" key="1">
    <source>
        <dbReference type="EMBL" id="KRK49153.1"/>
    </source>
</evidence>
<dbReference type="Proteomes" id="UP000050911">
    <property type="component" value="Unassembled WGS sequence"/>
</dbReference>
<evidence type="ECO:0000313" key="2">
    <source>
        <dbReference type="Proteomes" id="UP000050911"/>
    </source>
</evidence>
<reference evidence="1 2" key="1">
    <citation type="journal article" date="2015" name="Genome Announc.">
        <title>Expanding the biotechnology potential of lactobacilli through comparative genomics of 213 strains and associated genera.</title>
        <authorList>
            <person name="Sun Z."/>
            <person name="Harris H.M."/>
            <person name="McCann A."/>
            <person name="Guo C."/>
            <person name="Argimon S."/>
            <person name="Zhang W."/>
            <person name="Yang X."/>
            <person name="Jeffery I.B."/>
            <person name="Cooney J.C."/>
            <person name="Kagawa T.F."/>
            <person name="Liu W."/>
            <person name="Song Y."/>
            <person name="Salvetti E."/>
            <person name="Wrobel A."/>
            <person name="Rasinkangas P."/>
            <person name="Parkhill J."/>
            <person name="Rea M.C."/>
            <person name="O'Sullivan O."/>
            <person name="Ritari J."/>
            <person name="Douillard F.P."/>
            <person name="Paul Ross R."/>
            <person name="Yang R."/>
            <person name="Briner A.E."/>
            <person name="Felis G.E."/>
            <person name="de Vos W.M."/>
            <person name="Barrangou R."/>
            <person name="Klaenhammer T.R."/>
            <person name="Caufield P.W."/>
            <person name="Cui Y."/>
            <person name="Zhang H."/>
            <person name="O'Toole P.W."/>
        </authorList>
    </citation>
    <scope>NUCLEOTIDE SEQUENCE [LARGE SCALE GENOMIC DNA]</scope>
    <source>
        <strain evidence="1 2">JCM 15530</strain>
    </source>
</reference>
<protein>
    <recommendedName>
        <fullName evidence="3">FeoB-associated Cys-rich membrane protein</fullName>
    </recommendedName>
</protein>
<dbReference type="RefSeq" id="WP_156403121.1">
    <property type="nucleotide sequence ID" value="NZ_AZCX01000001.1"/>
</dbReference>
<evidence type="ECO:0008006" key="3">
    <source>
        <dbReference type="Google" id="ProtNLM"/>
    </source>
</evidence>
<dbReference type="PATRIC" id="fig|1302272.5.peg.70"/>
<accession>A0A0R1HZP9</accession>
<name>A0A0R1HZP9_9LACO</name>
<organism evidence="1 2">
    <name type="scientific">Secundilactobacillus kimchicus JCM 15530</name>
    <dbReference type="NCBI Taxonomy" id="1302272"/>
    <lineage>
        <taxon>Bacteria</taxon>
        <taxon>Bacillati</taxon>
        <taxon>Bacillota</taxon>
        <taxon>Bacilli</taxon>
        <taxon>Lactobacillales</taxon>
        <taxon>Lactobacillaceae</taxon>
        <taxon>Secundilactobacillus</taxon>
    </lineage>
</organism>
<gene>
    <name evidence="1" type="ORF">FC96_GL000072</name>
</gene>
<comment type="caution">
    <text evidence="1">The sequence shown here is derived from an EMBL/GenBank/DDBJ whole genome shotgun (WGS) entry which is preliminary data.</text>
</comment>
<proteinExistence type="predicted"/>
<keyword evidence="2" id="KW-1185">Reference proteome</keyword>
<dbReference type="EMBL" id="AZCX01000001">
    <property type="protein sequence ID" value="KRK49153.1"/>
    <property type="molecule type" value="Genomic_DNA"/>
</dbReference>
<dbReference type="Pfam" id="PF12669">
    <property type="entry name" value="FeoB_associated"/>
    <property type="match status" value="1"/>
</dbReference>
<dbReference type="AlphaFoldDB" id="A0A0R1HZP9"/>
<sequence>MNLIINGVIIAAILALAGYQIVRAVQRSKKGKCAACDYDCEAKKMMEQAKKQAM</sequence>